<sequence>MSLINNNFLRINLVELKFDMIKDPIPDDKDSFSMGIKKQIKKVKEIDSEERVYITNVIQTLFLGDDIDELRKEWDKDLKEVLVNKSSYIYVNFEVVFKLENLKKEGDFTDDVSDELLVLLEPYFKELVSNIFSRSSFPTPPIPHNYWRNDHEFE</sequence>
<name>A0AAX4AFE6_LACLC</name>
<evidence type="ECO:0000313" key="2">
    <source>
        <dbReference type="Proteomes" id="UP001254658"/>
    </source>
</evidence>
<evidence type="ECO:0000313" key="1">
    <source>
        <dbReference type="EMBL" id="WMX69778.1"/>
    </source>
</evidence>
<gene>
    <name evidence="1" type="ORF">RF668_07685</name>
</gene>
<dbReference type="Proteomes" id="UP001254658">
    <property type="component" value="Chromosome"/>
</dbReference>
<reference evidence="1" key="1">
    <citation type="journal article" date="2022" name="Microbiol. Spectr.">
        <title>Optimizing Conditions in the Acid Tolerance Test for Potential Probiotics Using Response Surface Methodology.</title>
        <authorList>
            <person name="Ko H.I."/>
            <person name="Jeong C.H."/>
            <person name="Hong S.W."/>
            <person name="Eun J.B."/>
            <person name="Kim T.W."/>
        </authorList>
    </citation>
    <scope>NUCLEOTIDE SEQUENCE</scope>
    <source>
        <strain evidence="1">KCKM 0438</strain>
    </source>
</reference>
<reference evidence="1" key="2">
    <citation type="submission" date="2023-09" db="EMBL/GenBank/DDBJ databases">
        <authorList>
            <person name="Kim T.W."/>
        </authorList>
    </citation>
    <scope>NUCLEOTIDE SEQUENCE</scope>
    <source>
        <strain evidence="1">KCKM 0438</strain>
    </source>
</reference>
<organism evidence="1 2">
    <name type="scientific">Lactococcus lactis subsp. cremoris</name>
    <name type="common">Streptococcus cremoris</name>
    <dbReference type="NCBI Taxonomy" id="1359"/>
    <lineage>
        <taxon>Bacteria</taxon>
        <taxon>Bacillati</taxon>
        <taxon>Bacillota</taxon>
        <taxon>Bacilli</taxon>
        <taxon>Lactobacillales</taxon>
        <taxon>Streptococcaceae</taxon>
        <taxon>Lactococcus</taxon>
    </lineage>
</organism>
<protein>
    <submittedName>
        <fullName evidence="1">Uncharacterized protein</fullName>
    </submittedName>
</protein>
<dbReference type="AlphaFoldDB" id="A0AAX4AFE6"/>
<dbReference type="RefSeq" id="WP_309558497.1">
    <property type="nucleotide sequence ID" value="NZ_CP133787.1"/>
</dbReference>
<dbReference type="EMBL" id="CP133787">
    <property type="protein sequence ID" value="WMX69778.1"/>
    <property type="molecule type" value="Genomic_DNA"/>
</dbReference>
<accession>A0AAX4AFE6</accession>
<proteinExistence type="predicted"/>